<reference evidence="1 4" key="2">
    <citation type="submission" date="2018-05" db="EMBL/GenBank/DDBJ databases">
        <title>Genome sequences of two Antarctic strains of Pseudomonas prosekii: insights into adaptation to extreme conditions.</title>
        <authorList>
            <person name="Snopkova K."/>
            <person name="Dufkova K."/>
            <person name="Cejkova D."/>
            <person name="Sedlacek I."/>
            <person name="Smajs D."/>
        </authorList>
    </citation>
    <scope>NUCLEOTIDE SEQUENCE [LARGE SCALE GENOMIC DNA]</scope>
    <source>
        <strain evidence="1 4">P2673</strain>
    </source>
</reference>
<accession>A0A1H2BJG6</accession>
<dbReference type="EMBL" id="LT629762">
    <property type="protein sequence ID" value="SDT58318.1"/>
    <property type="molecule type" value="Genomic_DNA"/>
</dbReference>
<reference evidence="2 3" key="1">
    <citation type="submission" date="2016-10" db="EMBL/GenBank/DDBJ databases">
        <authorList>
            <person name="de Groot N.N."/>
        </authorList>
    </citation>
    <scope>NUCLEOTIDE SEQUENCE [LARGE SCALE GENOMIC DNA]</scope>
    <source>
        <strain evidence="2 3">LMG 26867</strain>
    </source>
</reference>
<dbReference type="Proteomes" id="UP000245056">
    <property type="component" value="Unassembled WGS sequence"/>
</dbReference>
<gene>
    <name evidence="1" type="ORF">C9I49_25060</name>
    <name evidence="2" type="ORF">SAMN05216222_5239</name>
</gene>
<dbReference type="RefSeq" id="WP_092280675.1">
    <property type="nucleotide sequence ID" value="NZ_CP196739.1"/>
</dbReference>
<sequence length="82" mass="8969">MPDLIQNLTGPRTAQQELFYDLEDSASIIGWAVNQLSTMAQTTTDGNAPALTKICELLLAEQNKLSRYADEVKAGSILRTVD</sequence>
<proteinExistence type="predicted"/>
<evidence type="ECO:0000313" key="4">
    <source>
        <dbReference type="Proteomes" id="UP000245056"/>
    </source>
</evidence>
<evidence type="ECO:0000313" key="1">
    <source>
        <dbReference type="EMBL" id="PWE39890.1"/>
    </source>
</evidence>
<evidence type="ECO:0000313" key="3">
    <source>
        <dbReference type="Proteomes" id="UP000198481"/>
    </source>
</evidence>
<dbReference type="AlphaFoldDB" id="A0A1H2BJG6"/>
<dbReference type="Proteomes" id="UP000198481">
    <property type="component" value="Chromosome I"/>
</dbReference>
<name>A0A1H2BJG6_9PSED</name>
<evidence type="ECO:0000313" key="2">
    <source>
        <dbReference type="EMBL" id="SDT58318.1"/>
    </source>
</evidence>
<protein>
    <submittedName>
        <fullName evidence="2">Uncharacterized protein</fullName>
    </submittedName>
</protein>
<dbReference type="OrthoDB" id="7022778at2"/>
<organism evidence="2 3">
    <name type="scientific">Pseudomonas prosekii</name>
    <dbReference type="NCBI Taxonomy" id="1148509"/>
    <lineage>
        <taxon>Bacteria</taxon>
        <taxon>Pseudomonadati</taxon>
        <taxon>Pseudomonadota</taxon>
        <taxon>Gammaproteobacteria</taxon>
        <taxon>Pseudomonadales</taxon>
        <taxon>Pseudomonadaceae</taxon>
        <taxon>Pseudomonas</taxon>
    </lineage>
</organism>
<dbReference type="EMBL" id="QFAW01000050">
    <property type="protein sequence ID" value="PWE39890.1"/>
    <property type="molecule type" value="Genomic_DNA"/>
</dbReference>